<dbReference type="EMBL" id="FNOF01000020">
    <property type="protein sequence ID" value="SDX22920.1"/>
    <property type="molecule type" value="Genomic_DNA"/>
</dbReference>
<accession>A0A1H2ZZI5</accession>
<organism evidence="2 3">
    <name type="scientific">Haloarcula vallismortis</name>
    <name type="common">Halobacterium vallismortis</name>
    <dbReference type="NCBI Taxonomy" id="28442"/>
    <lineage>
        <taxon>Archaea</taxon>
        <taxon>Methanobacteriati</taxon>
        <taxon>Methanobacteriota</taxon>
        <taxon>Stenosarchaea group</taxon>
        <taxon>Halobacteria</taxon>
        <taxon>Halobacteriales</taxon>
        <taxon>Haloarculaceae</taxon>
        <taxon>Haloarcula</taxon>
    </lineage>
</organism>
<evidence type="ECO:0000313" key="2">
    <source>
        <dbReference type="EMBL" id="SDX22920.1"/>
    </source>
</evidence>
<proteinExistence type="predicted"/>
<evidence type="ECO:0000313" key="3">
    <source>
        <dbReference type="Proteomes" id="UP000182573"/>
    </source>
</evidence>
<protein>
    <submittedName>
        <fullName evidence="2">Uncharacterized protein</fullName>
    </submittedName>
</protein>
<evidence type="ECO:0000256" key="1">
    <source>
        <dbReference type="SAM" id="MobiDB-lite"/>
    </source>
</evidence>
<dbReference type="AlphaFoldDB" id="A0A1H2ZZI5"/>
<dbReference type="Proteomes" id="UP000182573">
    <property type="component" value="Unassembled WGS sequence"/>
</dbReference>
<dbReference type="RefSeq" id="WP_004516336.1">
    <property type="nucleotide sequence ID" value="NZ_FNOF01000020.1"/>
</dbReference>
<reference evidence="2 3" key="1">
    <citation type="submission" date="2016-10" db="EMBL/GenBank/DDBJ databases">
        <authorList>
            <person name="de Groot N.N."/>
        </authorList>
    </citation>
    <scope>NUCLEOTIDE SEQUENCE [LARGE SCALE GENOMIC DNA]</scope>
    <source>
        <strain evidence="2 3">DSM 3756</strain>
    </source>
</reference>
<feature type="region of interest" description="Disordered" evidence="1">
    <location>
        <begin position="159"/>
        <end position="181"/>
    </location>
</feature>
<gene>
    <name evidence="2" type="ORF">SAMN05443574_12024</name>
</gene>
<dbReference type="InterPro" id="IPR006311">
    <property type="entry name" value="TAT_signal"/>
</dbReference>
<feature type="compositionally biased region" description="Basic and acidic residues" evidence="1">
    <location>
        <begin position="162"/>
        <end position="181"/>
    </location>
</feature>
<name>A0A1H2ZZI5_HALVA</name>
<sequence>MTDETSETDDDWTRMTRRGVLALAGASAIAGCSSIDSVGGGSEATIDVYNLPDIQRDEERHVPVPPSVPVDIATSHFDAARERVRSLLATLPTPLGSDEIPNGHVRKHLTDAAGDASDGLDDARTARTGLIALRSLRRARKNARYAAAGWSVAESGRTAAPLREEHSQTVSEARKTRQEHEYVGTDPVRAALVHARVEAGLERASETDVVSRAESELLSVAEWGETAESAQAYLSDAHHMQAQFSDSLPSDAGTVRPTLADAAETLLADVRDRQADLPPETAADDRSPGQMVVDELRWRAESGISRLMDGVGPASAVVDANGRLARFRALERIQNRREAEELARPSDGTAVRDIRQTAYDALTAALESSSHPDFVRTVLVDAGHKVMTADRGLIHYEGEITASTLDRSVADYWHATALARSAAAATEQTVQALKSD</sequence>
<dbReference type="PROSITE" id="PS51318">
    <property type="entry name" value="TAT"/>
    <property type="match status" value="1"/>
</dbReference>